<dbReference type="EC" id="4.1.3.-" evidence="1"/>
<accession>M1ZSR8</accession>
<dbReference type="InterPro" id="IPR013785">
    <property type="entry name" value="Aldolase_TIM"/>
</dbReference>
<reference evidence="1 2" key="2">
    <citation type="submission" date="2013-03" db="EMBL/GenBank/DDBJ databases">
        <title>Diversity in Clostridium botulinum.</title>
        <authorList>
            <person name="Timme R.E."/>
            <person name="Allard M."/>
            <person name="Luo Y."/>
            <person name="Strain E."/>
            <person name="Gonzalez-Escalona N."/>
            <person name="Brown E."/>
        </authorList>
    </citation>
    <scope>NUCLEOTIDE SEQUENCE [LARGE SCALE GENOMIC DNA]</scope>
    <source>
        <strain evidence="1 2">CFSAN001627</strain>
    </source>
</reference>
<feature type="non-terminal residue" evidence="1">
    <location>
        <position position="1"/>
    </location>
</feature>
<sequence length="41" mass="4602">GEIFEKSSADAALAASLFHFKELSIKEVKNYLKKEGFSVRL</sequence>
<reference evidence="1 2" key="1">
    <citation type="submission" date="2012-10" db="EMBL/GenBank/DDBJ databases">
        <authorList>
            <person name="Strain E.A."/>
            <person name="Brown E."/>
            <person name="Allard M.W."/>
            <person name="Gonzalez-Escalona N."/>
            <person name="Timme R."/>
        </authorList>
    </citation>
    <scope>NUCLEOTIDE SEQUENCE [LARGE SCALE GENOMIC DNA]</scope>
    <source>
        <strain evidence="1 2">CFSAN001627</strain>
    </source>
</reference>
<protein>
    <submittedName>
        <fullName evidence="1">Imidazole glycerol phosphate synthase subunit HisF</fullName>
        <ecNumber evidence="1">4.1.3.-</ecNumber>
    </submittedName>
</protein>
<dbReference type="AlphaFoldDB" id="M1ZSR8"/>
<organism evidence="1 2">
    <name type="scientific">Clostridium botulinum CFSAN001627</name>
    <dbReference type="NCBI Taxonomy" id="1232189"/>
    <lineage>
        <taxon>Bacteria</taxon>
        <taxon>Bacillati</taxon>
        <taxon>Bacillota</taxon>
        <taxon>Clostridia</taxon>
        <taxon>Eubacteriales</taxon>
        <taxon>Clostridiaceae</taxon>
        <taxon>Clostridium</taxon>
    </lineage>
</organism>
<dbReference type="Gene3D" id="3.20.20.70">
    <property type="entry name" value="Aldolase class I"/>
    <property type="match status" value="1"/>
</dbReference>
<evidence type="ECO:0000313" key="2">
    <source>
        <dbReference type="Proteomes" id="UP000011944"/>
    </source>
</evidence>
<name>M1ZSR8_CLOBO</name>
<gene>
    <name evidence="1" type="ORF">CFSAN001627_24289</name>
</gene>
<keyword evidence="1" id="KW-0456">Lyase</keyword>
<proteinExistence type="predicted"/>
<dbReference type="EMBL" id="AMXI01001548">
    <property type="protein sequence ID" value="EKN38167.1"/>
    <property type="molecule type" value="Genomic_DNA"/>
</dbReference>
<dbReference type="Proteomes" id="UP000011944">
    <property type="component" value="Unassembled WGS sequence"/>
</dbReference>
<comment type="caution">
    <text evidence="1">The sequence shown here is derived from an EMBL/GenBank/DDBJ whole genome shotgun (WGS) entry which is preliminary data.</text>
</comment>
<evidence type="ECO:0000313" key="1">
    <source>
        <dbReference type="EMBL" id="EKN38167.1"/>
    </source>
</evidence>
<dbReference type="GO" id="GO:0016829">
    <property type="term" value="F:lyase activity"/>
    <property type="evidence" value="ECO:0007669"/>
    <property type="project" value="UniProtKB-KW"/>
</dbReference>